<dbReference type="Proteomes" id="UP000623467">
    <property type="component" value="Unassembled WGS sequence"/>
</dbReference>
<comment type="caution">
    <text evidence="2">The sequence shown here is derived from an EMBL/GenBank/DDBJ whole genome shotgun (WGS) entry which is preliminary data.</text>
</comment>
<evidence type="ECO:0000256" key="1">
    <source>
        <dbReference type="SAM" id="MobiDB-lite"/>
    </source>
</evidence>
<feature type="compositionally biased region" description="Acidic residues" evidence="1">
    <location>
        <begin position="7"/>
        <end position="16"/>
    </location>
</feature>
<feature type="region of interest" description="Disordered" evidence="1">
    <location>
        <begin position="1"/>
        <end position="80"/>
    </location>
</feature>
<dbReference type="EMBL" id="JACAZH010000001">
    <property type="protein sequence ID" value="KAF7377132.1"/>
    <property type="molecule type" value="Genomic_DNA"/>
</dbReference>
<feature type="compositionally biased region" description="Basic residues" evidence="1">
    <location>
        <begin position="43"/>
        <end position="59"/>
    </location>
</feature>
<sequence>MAREDCGEVDDEEFEIEGVPPKMSRRSTTATATTSNTEPALHGRAKKNQQKRQRERAKRAAGVVESLSSITPPAPTPRALEKAATSVPLPVNYSATEFRTTQQRWTGLTTPHPHPLLAHANDPEYLKQHMQYFDWPGDKCHVIVDRKGHNWAETAEAAAAAFRRARDQMTFPAGAFQHRCASGEGFPTAAAGFAFGTGRKGVGNIRASSATNANAMDELLAEPSVGRMATYPIPVMQATCYPIFAEYHHVKQALLNQHPHLRRTFPRSPFAAVTANLGPASVSPPHLDGNNKADGMCLIGALGSFNPDLGGHLVLWDYNLIVRFPPGCSCLIPSAVVTHSNTPIGPGEDRFSLIQYSAGSLFRWANNGFQSDLDWYASATAEDLVQREEERKVRCATALRSFALWKDLKVRNFTGRARVEVWDEGDIADFSDLTEDESEVELPPRKRTKRS</sequence>
<dbReference type="AlphaFoldDB" id="A0A8H6ZG54"/>
<name>A0A8H6ZG54_9AGAR</name>
<dbReference type="Gene3D" id="3.60.130.30">
    <property type="match status" value="1"/>
</dbReference>
<evidence type="ECO:0000313" key="3">
    <source>
        <dbReference type="Proteomes" id="UP000623467"/>
    </source>
</evidence>
<protein>
    <submittedName>
        <fullName evidence="2">Uncharacterized protein</fullName>
    </submittedName>
</protein>
<feature type="compositionally biased region" description="Low complexity" evidence="1">
    <location>
        <begin position="26"/>
        <end position="35"/>
    </location>
</feature>
<organism evidence="2 3">
    <name type="scientific">Mycena sanguinolenta</name>
    <dbReference type="NCBI Taxonomy" id="230812"/>
    <lineage>
        <taxon>Eukaryota</taxon>
        <taxon>Fungi</taxon>
        <taxon>Dikarya</taxon>
        <taxon>Basidiomycota</taxon>
        <taxon>Agaricomycotina</taxon>
        <taxon>Agaricomycetes</taxon>
        <taxon>Agaricomycetidae</taxon>
        <taxon>Agaricales</taxon>
        <taxon>Marasmiineae</taxon>
        <taxon>Mycenaceae</taxon>
        <taxon>Mycena</taxon>
    </lineage>
</organism>
<evidence type="ECO:0000313" key="2">
    <source>
        <dbReference type="EMBL" id="KAF7377132.1"/>
    </source>
</evidence>
<gene>
    <name evidence="2" type="ORF">MSAN_00132300</name>
</gene>
<reference evidence="2" key="1">
    <citation type="submission" date="2020-05" db="EMBL/GenBank/DDBJ databases">
        <title>Mycena genomes resolve the evolution of fungal bioluminescence.</title>
        <authorList>
            <person name="Tsai I.J."/>
        </authorList>
    </citation>
    <scope>NUCLEOTIDE SEQUENCE</scope>
    <source>
        <strain evidence="2">160909Yilan</strain>
    </source>
</reference>
<dbReference type="OrthoDB" id="3202607at2759"/>
<proteinExistence type="predicted"/>
<accession>A0A8H6ZG54</accession>
<keyword evidence="3" id="KW-1185">Reference proteome</keyword>